<feature type="compositionally biased region" description="Basic residues" evidence="6">
    <location>
        <begin position="16"/>
        <end position="29"/>
    </location>
</feature>
<proteinExistence type="predicted"/>
<dbReference type="InterPro" id="IPR003616">
    <property type="entry name" value="Post-SET_dom"/>
</dbReference>
<organism evidence="9 10">
    <name type="scientific">Eleusine coracana subsp. coracana</name>
    <dbReference type="NCBI Taxonomy" id="191504"/>
    <lineage>
        <taxon>Eukaryota</taxon>
        <taxon>Viridiplantae</taxon>
        <taxon>Streptophyta</taxon>
        <taxon>Embryophyta</taxon>
        <taxon>Tracheophyta</taxon>
        <taxon>Spermatophyta</taxon>
        <taxon>Magnoliopsida</taxon>
        <taxon>Liliopsida</taxon>
        <taxon>Poales</taxon>
        <taxon>Poaceae</taxon>
        <taxon>PACMAD clade</taxon>
        <taxon>Chloridoideae</taxon>
        <taxon>Cynodonteae</taxon>
        <taxon>Eleusininae</taxon>
        <taxon>Eleusine</taxon>
    </lineage>
</organism>
<comment type="subcellular location">
    <subcellularLocation>
        <location evidence="1">Chromosome</location>
    </subcellularLocation>
</comment>
<evidence type="ECO:0000259" key="7">
    <source>
        <dbReference type="PROSITE" id="PS50867"/>
    </source>
</evidence>
<dbReference type="PROSITE" id="PS50867">
    <property type="entry name" value="PRE_SET"/>
    <property type="match status" value="1"/>
</dbReference>
<dbReference type="Pfam" id="PF05033">
    <property type="entry name" value="Pre-SET"/>
    <property type="match status" value="1"/>
</dbReference>
<name>A0AAV5DV83_ELECO</name>
<evidence type="ECO:0000256" key="4">
    <source>
        <dbReference type="ARBA" id="ARBA00022679"/>
    </source>
</evidence>
<gene>
    <name evidence="9" type="primary">gb01164</name>
    <name evidence="9" type="ORF">PR202_gb01164</name>
</gene>
<reference evidence="9" key="2">
    <citation type="submission" date="2021-12" db="EMBL/GenBank/DDBJ databases">
        <title>Resequencing data analysis of finger millet.</title>
        <authorList>
            <person name="Hatakeyama M."/>
            <person name="Aluri S."/>
            <person name="Balachadran M.T."/>
            <person name="Sivarajan S.R."/>
            <person name="Poveda L."/>
            <person name="Shimizu-Inatsugi R."/>
            <person name="Schlapbach R."/>
            <person name="Sreeman S.M."/>
            <person name="Shimizu K.K."/>
        </authorList>
    </citation>
    <scope>NUCLEOTIDE SEQUENCE</scope>
</reference>
<evidence type="ECO:0000256" key="3">
    <source>
        <dbReference type="ARBA" id="ARBA00022603"/>
    </source>
</evidence>
<dbReference type="InterPro" id="IPR007728">
    <property type="entry name" value="Pre-SET_dom"/>
</dbReference>
<dbReference type="SMART" id="SM00468">
    <property type="entry name" value="PreSET"/>
    <property type="match status" value="1"/>
</dbReference>
<dbReference type="Proteomes" id="UP001054889">
    <property type="component" value="Unassembled WGS sequence"/>
</dbReference>
<dbReference type="PANTHER" id="PTHR45660">
    <property type="entry name" value="HISTONE-LYSINE N-METHYLTRANSFERASE SETMAR"/>
    <property type="match status" value="1"/>
</dbReference>
<feature type="region of interest" description="Disordered" evidence="6">
    <location>
        <begin position="1"/>
        <end position="63"/>
    </location>
</feature>
<evidence type="ECO:0000256" key="1">
    <source>
        <dbReference type="ARBA" id="ARBA00004286"/>
    </source>
</evidence>
<comment type="caution">
    <text evidence="9">The sequence shown here is derived from an EMBL/GenBank/DDBJ whole genome shotgun (WGS) entry which is preliminary data.</text>
</comment>
<keyword evidence="10" id="KW-1185">Reference proteome</keyword>
<feature type="compositionally biased region" description="Low complexity" evidence="6">
    <location>
        <begin position="30"/>
        <end position="41"/>
    </location>
</feature>
<keyword evidence="2" id="KW-0158">Chromosome</keyword>
<dbReference type="GO" id="GO:0042054">
    <property type="term" value="F:histone methyltransferase activity"/>
    <property type="evidence" value="ECO:0007669"/>
    <property type="project" value="InterPro"/>
</dbReference>
<keyword evidence="4" id="KW-0808">Transferase</keyword>
<dbReference type="InterPro" id="IPR051357">
    <property type="entry name" value="H3K9_HMTase_SUVAR3-9"/>
</dbReference>
<protein>
    <submittedName>
        <fullName evidence="9">Uncharacterized protein</fullName>
    </submittedName>
</protein>
<accession>A0AAV5DV83</accession>
<evidence type="ECO:0000256" key="5">
    <source>
        <dbReference type="ARBA" id="ARBA00022691"/>
    </source>
</evidence>
<evidence type="ECO:0000313" key="10">
    <source>
        <dbReference type="Proteomes" id="UP001054889"/>
    </source>
</evidence>
<dbReference type="EMBL" id="BQKI01000071">
    <property type="protein sequence ID" value="GJN14347.1"/>
    <property type="molecule type" value="Genomic_DNA"/>
</dbReference>
<keyword evidence="5" id="KW-0949">S-adenosyl-L-methionine</keyword>
<dbReference type="SMART" id="SM00317">
    <property type="entry name" value="SET"/>
    <property type="match status" value="1"/>
</dbReference>
<evidence type="ECO:0000259" key="8">
    <source>
        <dbReference type="PROSITE" id="PS50868"/>
    </source>
</evidence>
<feature type="domain" description="Post-SET" evidence="8">
    <location>
        <begin position="435"/>
        <end position="451"/>
    </location>
</feature>
<evidence type="ECO:0000256" key="2">
    <source>
        <dbReference type="ARBA" id="ARBA00022454"/>
    </source>
</evidence>
<feature type="compositionally biased region" description="Pro residues" evidence="6">
    <location>
        <begin position="94"/>
        <end position="105"/>
    </location>
</feature>
<dbReference type="PANTHER" id="PTHR45660:SF94">
    <property type="entry name" value="HISTONE-LYSINE N-METHYLTRANSFERASE, H3 LYSINE-9 SPECIFIC SUVH4"/>
    <property type="match status" value="1"/>
</dbReference>
<reference evidence="9" key="1">
    <citation type="journal article" date="2018" name="DNA Res.">
        <title>Multiple hybrid de novo genome assembly of finger millet, an orphan allotetraploid crop.</title>
        <authorList>
            <person name="Hatakeyama M."/>
            <person name="Aluri S."/>
            <person name="Balachadran M.T."/>
            <person name="Sivarajan S.R."/>
            <person name="Patrignani A."/>
            <person name="Gruter S."/>
            <person name="Poveda L."/>
            <person name="Shimizu-Inatsugi R."/>
            <person name="Baeten J."/>
            <person name="Francoijs K.J."/>
            <person name="Nataraja K.N."/>
            <person name="Reddy Y.A.N."/>
            <person name="Phadnis S."/>
            <person name="Ravikumar R.L."/>
            <person name="Schlapbach R."/>
            <person name="Sreeman S.M."/>
            <person name="Shimizu K.K."/>
        </authorList>
    </citation>
    <scope>NUCLEOTIDE SEQUENCE</scope>
</reference>
<dbReference type="GO" id="GO:0005694">
    <property type="term" value="C:chromosome"/>
    <property type="evidence" value="ECO:0007669"/>
    <property type="project" value="UniProtKB-SubCell"/>
</dbReference>
<dbReference type="PROSITE" id="PS50868">
    <property type="entry name" value="POST_SET"/>
    <property type="match status" value="1"/>
</dbReference>
<dbReference type="InterPro" id="IPR001214">
    <property type="entry name" value="SET_dom"/>
</dbReference>
<evidence type="ECO:0000256" key="6">
    <source>
        <dbReference type="SAM" id="MobiDB-lite"/>
    </source>
</evidence>
<dbReference type="SMART" id="SM00508">
    <property type="entry name" value="PostSET"/>
    <property type="match status" value="1"/>
</dbReference>
<dbReference type="SUPFAM" id="SSF82199">
    <property type="entry name" value="SET domain"/>
    <property type="match status" value="1"/>
</dbReference>
<dbReference type="GO" id="GO:0005634">
    <property type="term" value="C:nucleus"/>
    <property type="evidence" value="ECO:0007669"/>
    <property type="project" value="InterPro"/>
</dbReference>
<sequence>MRTPPPAPVAAPTSSRHGRLPHHPSRRIPRLPAAAAAFLLPRPLPPPPSRGPSPAPAASSAAVAASFSVAASSSAAAVNSSCPGRLLHRRRGDPPAPAASPPPPAVSCRPGRHPCRRPVSSRPARLACLRPPARLGRERGCSIFALRARCRPNRSLEWVSRWRRDFVIFDPFWVFGHRMGMALEIALRGGGFVYSKSLQIPKDIKIPVDSIGCNCTGDCSTSRNCLCAKLNGSDLPYVSTQKKMVGQNDSKHNIVGRLVEPKAVVFECGTNCSCHCSCVNRTSQQGLKYHLEVFKTESKGWGVRTWDTILPGALICEYTGMLRRTAEVEGVLENNYIFDIDCLQTIKGLDGREQRAGSELQLVSLRSEQDSEGSVAPEYCIDAGSTGNVARLAKIMLFAADTIPPLQLIISLLQELSYDYGYRLDSVTGADGNVVKLACHCGAPDCRKRLY</sequence>
<dbReference type="Gene3D" id="2.170.270.10">
    <property type="entry name" value="SET domain"/>
    <property type="match status" value="1"/>
</dbReference>
<dbReference type="GO" id="GO:0008270">
    <property type="term" value="F:zinc ion binding"/>
    <property type="evidence" value="ECO:0007669"/>
    <property type="project" value="InterPro"/>
</dbReference>
<dbReference type="AlphaFoldDB" id="A0AAV5DV83"/>
<feature type="region of interest" description="Disordered" evidence="6">
    <location>
        <begin position="84"/>
        <end position="119"/>
    </location>
</feature>
<feature type="compositionally biased region" description="Pro residues" evidence="6">
    <location>
        <begin position="42"/>
        <end position="55"/>
    </location>
</feature>
<feature type="domain" description="Pre-SET" evidence="7">
    <location>
        <begin position="211"/>
        <end position="286"/>
    </location>
</feature>
<keyword evidence="3" id="KW-0489">Methyltransferase</keyword>
<dbReference type="GO" id="GO:0032259">
    <property type="term" value="P:methylation"/>
    <property type="evidence" value="ECO:0007669"/>
    <property type="project" value="UniProtKB-KW"/>
</dbReference>
<dbReference type="InterPro" id="IPR046341">
    <property type="entry name" value="SET_dom_sf"/>
</dbReference>
<dbReference type="GO" id="GO:0003690">
    <property type="term" value="F:double-stranded DNA binding"/>
    <property type="evidence" value="ECO:0007669"/>
    <property type="project" value="TreeGrafter"/>
</dbReference>
<evidence type="ECO:0000313" key="9">
    <source>
        <dbReference type="EMBL" id="GJN14347.1"/>
    </source>
</evidence>